<dbReference type="HAMAP" id="MF_00336">
    <property type="entry name" value="BioD"/>
    <property type="match status" value="1"/>
</dbReference>
<dbReference type="PANTHER" id="PTHR43210">
    <property type="entry name" value="DETHIOBIOTIN SYNTHETASE"/>
    <property type="match status" value="1"/>
</dbReference>
<dbReference type="Proteomes" id="UP000237684">
    <property type="component" value="Unassembled WGS sequence"/>
</dbReference>
<dbReference type="PANTHER" id="PTHR43210:SF2">
    <property type="entry name" value="ATP-DEPENDENT DETHIOBIOTIN SYNTHETASE BIOD 2"/>
    <property type="match status" value="1"/>
</dbReference>
<name>A0A2S8SVY7_9BACT</name>
<evidence type="ECO:0000256" key="9">
    <source>
        <dbReference type="HAMAP-Rule" id="MF_00336"/>
    </source>
</evidence>
<sequence>MKETALFISATDTNIGKTLVTALLSLKLQQLGFDCAVFKPFASGCKRENGVLISEDAEFLQKMTGSSDSLDEICPIRLEEPLAPLIAARRAGISTKLWPQIARDALENLRAKHDFVLVEGVGGLLAPIWKTEGSFASNLDLIEGWDLPAILVSRRALGTINHTLMSLKLCSRFAGLVFNDAEVVADDDIAAQTSPDFIQNATSVPIWGRVSFAPELNAQTLQKIASSLEIQF</sequence>
<feature type="binding site" evidence="9">
    <location>
        <position position="119"/>
    </location>
    <ligand>
        <name>Mg(2+)</name>
        <dbReference type="ChEBI" id="CHEBI:18420"/>
    </ligand>
</feature>
<evidence type="ECO:0000256" key="6">
    <source>
        <dbReference type="ARBA" id="ARBA00022840"/>
    </source>
</evidence>
<feature type="binding site" evidence="9">
    <location>
        <position position="18"/>
    </location>
    <ligand>
        <name>Mg(2+)</name>
        <dbReference type="ChEBI" id="CHEBI:18420"/>
    </ligand>
</feature>
<evidence type="ECO:0000313" key="10">
    <source>
        <dbReference type="EMBL" id="PQV64953.1"/>
    </source>
</evidence>
<keyword evidence="2 9" id="KW-0436">Ligase</keyword>
<feature type="binding site" evidence="9">
    <location>
        <begin position="179"/>
        <end position="180"/>
    </location>
    <ligand>
        <name>ATP</name>
        <dbReference type="ChEBI" id="CHEBI:30616"/>
    </ligand>
</feature>
<proteinExistence type="inferred from homology"/>
<keyword evidence="1 9" id="KW-0963">Cytoplasm</keyword>
<dbReference type="InParanoid" id="A0A2S8SVY7"/>
<feature type="binding site" evidence="9">
    <location>
        <position position="43"/>
    </location>
    <ligand>
        <name>substrate</name>
    </ligand>
</feature>
<feature type="binding site" evidence="9">
    <location>
        <position position="56"/>
    </location>
    <ligand>
        <name>Mg(2+)</name>
        <dbReference type="ChEBI" id="CHEBI:18420"/>
    </ligand>
</feature>
<comment type="cofactor">
    <cofactor evidence="9">
        <name>Mg(2+)</name>
        <dbReference type="ChEBI" id="CHEBI:18420"/>
    </cofactor>
</comment>
<dbReference type="SUPFAM" id="SSF52540">
    <property type="entry name" value="P-loop containing nucleoside triphosphate hydrolases"/>
    <property type="match status" value="1"/>
</dbReference>
<evidence type="ECO:0000256" key="8">
    <source>
        <dbReference type="ARBA" id="ARBA00047386"/>
    </source>
</evidence>
<keyword evidence="6 9" id="KW-0067">ATP-binding</keyword>
<keyword evidence="5 9" id="KW-0093">Biotin biosynthesis</keyword>
<feature type="binding site" evidence="9">
    <location>
        <position position="56"/>
    </location>
    <ligand>
        <name>ATP</name>
        <dbReference type="ChEBI" id="CHEBI:30616"/>
    </ligand>
</feature>
<dbReference type="PIRSF" id="PIRSF006755">
    <property type="entry name" value="DTB_synth"/>
    <property type="match status" value="1"/>
</dbReference>
<gene>
    <name evidence="9" type="primary">bioD</name>
    <name evidence="10" type="ORF">B1R32_103221</name>
</gene>
<keyword evidence="3 9" id="KW-0479">Metal-binding</keyword>
<dbReference type="NCBIfam" id="TIGR00347">
    <property type="entry name" value="bioD"/>
    <property type="match status" value="1"/>
</dbReference>
<comment type="subcellular location">
    <subcellularLocation>
        <location evidence="9">Cytoplasm</location>
    </subcellularLocation>
</comment>
<dbReference type="FunCoup" id="A0A2S8SVY7">
    <property type="interactions" value="208"/>
</dbReference>
<evidence type="ECO:0000256" key="1">
    <source>
        <dbReference type="ARBA" id="ARBA00022490"/>
    </source>
</evidence>
<feature type="binding site" evidence="9">
    <location>
        <begin position="14"/>
        <end position="19"/>
    </location>
    <ligand>
        <name>ATP</name>
        <dbReference type="ChEBI" id="CHEBI:30616"/>
    </ligand>
</feature>
<dbReference type="GO" id="GO:0009102">
    <property type="term" value="P:biotin biosynthetic process"/>
    <property type="evidence" value="ECO:0007669"/>
    <property type="project" value="UniProtKB-UniRule"/>
</dbReference>
<evidence type="ECO:0000256" key="4">
    <source>
        <dbReference type="ARBA" id="ARBA00022741"/>
    </source>
</evidence>
<organism evidence="10 11">
    <name type="scientific">Abditibacterium utsteinense</name>
    <dbReference type="NCBI Taxonomy" id="1960156"/>
    <lineage>
        <taxon>Bacteria</taxon>
        <taxon>Pseudomonadati</taxon>
        <taxon>Abditibacteriota</taxon>
        <taxon>Abditibacteriia</taxon>
        <taxon>Abditibacteriales</taxon>
        <taxon>Abditibacteriaceae</taxon>
        <taxon>Abditibacterium</taxon>
    </lineage>
</organism>
<dbReference type="Gene3D" id="3.40.50.300">
    <property type="entry name" value="P-loop containing nucleotide triphosphate hydrolases"/>
    <property type="match status" value="1"/>
</dbReference>
<dbReference type="GO" id="GO:0005829">
    <property type="term" value="C:cytosol"/>
    <property type="evidence" value="ECO:0007669"/>
    <property type="project" value="TreeGrafter"/>
</dbReference>
<keyword evidence="4 9" id="KW-0547">Nucleotide-binding</keyword>
<comment type="pathway">
    <text evidence="9">Cofactor biosynthesis; biotin biosynthesis; biotin from 7,8-diaminononanoate: step 1/2.</text>
</comment>
<dbReference type="AlphaFoldDB" id="A0A2S8SVY7"/>
<dbReference type="OrthoDB" id="9802097at2"/>
<evidence type="ECO:0000256" key="7">
    <source>
        <dbReference type="ARBA" id="ARBA00022842"/>
    </source>
</evidence>
<comment type="caution">
    <text evidence="9">Lacks conserved residue(s) required for the propagation of feature annotation.</text>
</comment>
<evidence type="ECO:0000313" key="11">
    <source>
        <dbReference type="Proteomes" id="UP000237684"/>
    </source>
</evidence>
<dbReference type="EMBL" id="NIGF01000003">
    <property type="protein sequence ID" value="PQV64953.1"/>
    <property type="molecule type" value="Genomic_DNA"/>
</dbReference>
<dbReference type="EC" id="6.3.3.3" evidence="9"/>
<dbReference type="Pfam" id="PF13500">
    <property type="entry name" value="AAA_26"/>
    <property type="match status" value="1"/>
</dbReference>
<dbReference type="GO" id="GO:0004141">
    <property type="term" value="F:dethiobiotin synthase activity"/>
    <property type="evidence" value="ECO:0007669"/>
    <property type="project" value="UniProtKB-UniRule"/>
</dbReference>
<comment type="catalytic activity">
    <reaction evidence="8">
        <text>(7R,8S)-8-amino-7-(carboxyamino)nonanoate + ATP = (4R,5S)-dethiobiotin + ADP + phosphate + H(+)</text>
        <dbReference type="Rhea" id="RHEA:63684"/>
        <dbReference type="ChEBI" id="CHEBI:15378"/>
        <dbReference type="ChEBI" id="CHEBI:30616"/>
        <dbReference type="ChEBI" id="CHEBI:43474"/>
        <dbReference type="ChEBI" id="CHEBI:149470"/>
        <dbReference type="ChEBI" id="CHEBI:149473"/>
        <dbReference type="ChEBI" id="CHEBI:456216"/>
    </reaction>
</comment>
<keyword evidence="7 9" id="KW-0460">Magnesium</keyword>
<accession>A0A2S8SVY7</accession>
<dbReference type="UniPathway" id="UPA00078">
    <property type="reaction ID" value="UER00161"/>
</dbReference>
<reference evidence="10 11" key="1">
    <citation type="journal article" date="2018" name="Syst. Appl. Microbiol.">
        <title>Abditibacterium utsteinense sp. nov., the first cultivated member of candidate phylum FBP, isolated from ice-free Antarctic soil samples.</title>
        <authorList>
            <person name="Tahon G."/>
            <person name="Tytgat B."/>
            <person name="Lebbe L."/>
            <person name="Carlier A."/>
            <person name="Willems A."/>
        </authorList>
    </citation>
    <scope>NUCLEOTIDE SEQUENCE [LARGE SCALE GENOMIC DNA]</scope>
    <source>
        <strain evidence="10 11">LMG 29911</strain>
    </source>
</reference>
<feature type="binding site" evidence="9">
    <location>
        <begin position="119"/>
        <end position="122"/>
    </location>
    <ligand>
        <name>ATP</name>
        <dbReference type="ChEBI" id="CHEBI:30616"/>
    </ligand>
</feature>
<dbReference type="GO" id="GO:0000287">
    <property type="term" value="F:magnesium ion binding"/>
    <property type="evidence" value="ECO:0007669"/>
    <property type="project" value="UniProtKB-UniRule"/>
</dbReference>
<evidence type="ECO:0000256" key="5">
    <source>
        <dbReference type="ARBA" id="ARBA00022756"/>
    </source>
</evidence>
<dbReference type="RefSeq" id="WP_105482822.1">
    <property type="nucleotide sequence ID" value="NZ_NIGF01000003.1"/>
</dbReference>
<dbReference type="InterPro" id="IPR004472">
    <property type="entry name" value="DTB_synth_BioD"/>
</dbReference>
<protein>
    <recommendedName>
        <fullName evidence="9">ATP-dependent dethiobiotin synthetase BioD</fullName>
        <ecNumber evidence="9">6.3.3.3</ecNumber>
    </recommendedName>
    <alternativeName>
        <fullName evidence="9">DTB synthetase</fullName>
        <shortName evidence="9">DTBS</shortName>
    </alternativeName>
    <alternativeName>
        <fullName evidence="9">Dethiobiotin synthase</fullName>
    </alternativeName>
</protein>
<comment type="subunit">
    <text evidence="9">Homodimer.</text>
</comment>
<evidence type="ECO:0000256" key="3">
    <source>
        <dbReference type="ARBA" id="ARBA00022723"/>
    </source>
</evidence>
<evidence type="ECO:0000256" key="2">
    <source>
        <dbReference type="ARBA" id="ARBA00022598"/>
    </source>
</evidence>
<feature type="active site" evidence="9">
    <location>
        <position position="39"/>
    </location>
</feature>
<keyword evidence="11" id="KW-1185">Reference proteome</keyword>
<comment type="caution">
    <text evidence="10">The sequence shown here is derived from an EMBL/GenBank/DDBJ whole genome shotgun (WGS) entry which is preliminary data.</text>
</comment>
<comment type="function">
    <text evidence="9">Catalyzes a mechanistically unusual reaction, the ATP-dependent insertion of CO2 between the N7 and N8 nitrogen atoms of 7,8-diaminopelargonic acid (DAPA, also called 7,8-diammoniononanoate) to form a ureido ring.</text>
</comment>
<comment type="catalytic activity">
    <reaction evidence="9">
        <text>(7R,8S)-7,8-diammoniononanoate + CO2 + ATP = (4R,5S)-dethiobiotin + ADP + phosphate + 3 H(+)</text>
        <dbReference type="Rhea" id="RHEA:15805"/>
        <dbReference type="ChEBI" id="CHEBI:15378"/>
        <dbReference type="ChEBI" id="CHEBI:16526"/>
        <dbReference type="ChEBI" id="CHEBI:30616"/>
        <dbReference type="ChEBI" id="CHEBI:43474"/>
        <dbReference type="ChEBI" id="CHEBI:149469"/>
        <dbReference type="ChEBI" id="CHEBI:149473"/>
        <dbReference type="ChEBI" id="CHEBI:456216"/>
        <dbReference type="EC" id="6.3.3.3"/>
    </reaction>
</comment>
<dbReference type="InterPro" id="IPR027417">
    <property type="entry name" value="P-loop_NTPase"/>
</dbReference>
<dbReference type="GO" id="GO:0005524">
    <property type="term" value="F:ATP binding"/>
    <property type="evidence" value="ECO:0007669"/>
    <property type="project" value="UniProtKB-UniRule"/>
</dbReference>
<dbReference type="CDD" id="cd03109">
    <property type="entry name" value="DTBS"/>
    <property type="match status" value="1"/>
</dbReference>
<feature type="binding site" evidence="9">
    <location>
        <begin position="214"/>
        <end position="216"/>
    </location>
    <ligand>
        <name>ATP</name>
        <dbReference type="ChEBI" id="CHEBI:30616"/>
    </ligand>
</feature>
<comment type="similarity">
    <text evidence="9">Belongs to the dethiobiotin synthetase family.</text>
</comment>